<feature type="transmembrane region" description="Helical" evidence="1">
    <location>
        <begin position="240"/>
        <end position="263"/>
    </location>
</feature>
<proteinExistence type="predicted"/>
<evidence type="ECO:0008006" key="3">
    <source>
        <dbReference type="Google" id="ProtNLM"/>
    </source>
</evidence>
<keyword evidence="1" id="KW-0812">Transmembrane</keyword>
<feature type="transmembrane region" description="Helical" evidence="1">
    <location>
        <begin position="163"/>
        <end position="186"/>
    </location>
</feature>
<accession>A0A382BW73</accession>
<dbReference type="AlphaFoldDB" id="A0A382BW73"/>
<reference evidence="2" key="1">
    <citation type="submission" date="2018-05" db="EMBL/GenBank/DDBJ databases">
        <authorList>
            <person name="Lanie J.A."/>
            <person name="Ng W.-L."/>
            <person name="Kazmierczak K.M."/>
            <person name="Andrzejewski T.M."/>
            <person name="Davidsen T.M."/>
            <person name="Wayne K.J."/>
            <person name="Tettelin H."/>
            <person name="Glass J.I."/>
            <person name="Rusch D."/>
            <person name="Podicherti R."/>
            <person name="Tsui H.-C.T."/>
            <person name="Winkler M.E."/>
        </authorList>
    </citation>
    <scope>NUCLEOTIDE SEQUENCE</scope>
</reference>
<dbReference type="EMBL" id="UINC01031543">
    <property type="protein sequence ID" value="SVB17751.1"/>
    <property type="molecule type" value="Genomic_DNA"/>
</dbReference>
<feature type="transmembrane region" description="Helical" evidence="1">
    <location>
        <begin position="49"/>
        <end position="69"/>
    </location>
</feature>
<evidence type="ECO:0000313" key="2">
    <source>
        <dbReference type="EMBL" id="SVB17751.1"/>
    </source>
</evidence>
<protein>
    <recommendedName>
        <fullName evidence="3">Glycosyltransferase RgtA/B/C/D-like domain-containing protein</fullName>
    </recommendedName>
</protein>
<evidence type="ECO:0000256" key="1">
    <source>
        <dbReference type="SAM" id="Phobius"/>
    </source>
</evidence>
<gene>
    <name evidence="2" type="ORF">METZ01_LOCUS170605</name>
</gene>
<feature type="transmembrane region" description="Helical" evidence="1">
    <location>
        <begin position="193"/>
        <end position="211"/>
    </location>
</feature>
<feature type="non-terminal residue" evidence="2">
    <location>
        <position position="264"/>
    </location>
</feature>
<keyword evidence="1" id="KW-1133">Transmembrane helix</keyword>
<name>A0A382BW73_9ZZZZ</name>
<feature type="transmembrane region" description="Helical" evidence="1">
    <location>
        <begin position="7"/>
        <end position="29"/>
    </location>
</feature>
<keyword evidence="1" id="KW-0472">Membrane</keyword>
<feature type="transmembrane region" description="Helical" evidence="1">
    <location>
        <begin position="90"/>
        <end position="109"/>
    </location>
</feature>
<organism evidence="2">
    <name type="scientific">marine metagenome</name>
    <dbReference type="NCBI Taxonomy" id="408172"/>
    <lineage>
        <taxon>unclassified sequences</taxon>
        <taxon>metagenomes</taxon>
        <taxon>ecological metagenomes</taxon>
    </lineage>
</organism>
<sequence>MMSSRWLDCLMVVILSVGLLAGTCVLPYWFPPQEFAVGASFEVGFNNGLSYVAYLALVFLLVLAVARIFPKPNHGLRLSSLEDTPLFGRWLFAAVILFHVMLFTAVYAYKGRFVFGESLYFQSLLHRMMQGEIPYIDFSFYYGPMMLYPAFWLTRVFGLDAGYAIWFVTTYVVGLWFLYTVLGICVTNGRDRALWFVFLALGLFNPLTGINVTMTRYLFPSLVFLAVTNYLRLGSRRHGLVAVVSLAAALTYSFEVAALSLLAT</sequence>